<feature type="transmembrane region" description="Helical" evidence="1">
    <location>
        <begin position="21"/>
        <end position="41"/>
    </location>
</feature>
<evidence type="ECO:0000256" key="1">
    <source>
        <dbReference type="SAM" id="Phobius"/>
    </source>
</evidence>
<proteinExistence type="predicted"/>
<dbReference type="EMBL" id="JBHSQI010000001">
    <property type="protein sequence ID" value="MFC6152181.1"/>
    <property type="molecule type" value="Genomic_DNA"/>
</dbReference>
<feature type="transmembrane region" description="Helical" evidence="1">
    <location>
        <begin position="222"/>
        <end position="244"/>
    </location>
</feature>
<keyword evidence="1" id="KW-1133">Transmembrane helix</keyword>
<evidence type="ECO:0000313" key="3">
    <source>
        <dbReference type="Proteomes" id="UP001596098"/>
    </source>
</evidence>
<gene>
    <name evidence="2" type="ORF">ACFPWU_00665</name>
</gene>
<accession>A0ABW1QRV1</accession>
<feature type="transmembrane region" description="Helical" evidence="1">
    <location>
        <begin position="312"/>
        <end position="332"/>
    </location>
</feature>
<sequence length="341" mass="34991">MSNNDPGFIDEIKDAISLRTVALIAGVLLVQVAFIASYVGAFHHQEPRGIEIGVVAPGGQAEALAQRLNGLDGEPLDATAMASDVEARDQIERGELVAALVVDPAGTQDTLLVASARGESLKGAVQQVLTAVETEQQRTLASEDVVPLQDGDARGMSGFYLVIGWLVGGYLVAALLGVAKGARPANRHRAVIRLGAMVPYAVASGLLGAVVVGPLIGALEGHFWAVAGVGMLLVLSSATVTMALEVLAGTIGIGITVLLFVVLGNPSAGGAYQTELLPGLWRGVGQWLPNGAGTTALRDIVYFDGNGASGPILVIVVWALVGAVVTLAVTGLRDRQAARST</sequence>
<protein>
    <submittedName>
        <fullName evidence="2">ABC transporter permease</fullName>
    </submittedName>
</protein>
<keyword evidence="1" id="KW-0812">Transmembrane</keyword>
<evidence type="ECO:0000313" key="2">
    <source>
        <dbReference type="EMBL" id="MFC6152181.1"/>
    </source>
</evidence>
<reference evidence="3" key="1">
    <citation type="journal article" date="2019" name="Int. J. Syst. Evol. Microbiol.">
        <title>The Global Catalogue of Microorganisms (GCM) 10K type strain sequencing project: providing services to taxonomists for standard genome sequencing and annotation.</title>
        <authorList>
            <consortium name="The Broad Institute Genomics Platform"/>
            <consortium name="The Broad Institute Genome Sequencing Center for Infectious Disease"/>
            <person name="Wu L."/>
            <person name="Ma J."/>
        </authorList>
    </citation>
    <scope>NUCLEOTIDE SEQUENCE [LARGE SCALE GENOMIC DNA]</scope>
    <source>
        <strain evidence="3">DFY28</strain>
    </source>
</reference>
<keyword evidence="3" id="KW-1185">Reference proteome</keyword>
<organism evidence="2 3">
    <name type="scientific">Nocardioides yefusunii</name>
    <dbReference type="NCBI Taxonomy" id="2500546"/>
    <lineage>
        <taxon>Bacteria</taxon>
        <taxon>Bacillati</taxon>
        <taxon>Actinomycetota</taxon>
        <taxon>Actinomycetes</taxon>
        <taxon>Propionibacteriales</taxon>
        <taxon>Nocardioidaceae</taxon>
        <taxon>Nocardioides</taxon>
    </lineage>
</organism>
<feature type="transmembrane region" description="Helical" evidence="1">
    <location>
        <begin position="251"/>
        <end position="272"/>
    </location>
</feature>
<dbReference type="RefSeq" id="WP_128220265.1">
    <property type="nucleotide sequence ID" value="NZ_CP034929.1"/>
</dbReference>
<dbReference type="Proteomes" id="UP001596098">
    <property type="component" value="Unassembled WGS sequence"/>
</dbReference>
<keyword evidence="1" id="KW-0472">Membrane</keyword>
<comment type="caution">
    <text evidence="2">The sequence shown here is derived from an EMBL/GenBank/DDBJ whole genome shotgun (WGS) entry which is preliminary data.</text>
</comment>
<feature type="transmembrane region" description="Helical" evidence="1">
    <location>
        <begin position="191"/>
        <end position="216"/>
    </location>
</feature>
<feature type="transmembrane region" description="Helical" evidence="1">
    <location>
        <begin position="158"/>
        <end position="179"/>
    </location>
</feature>
<name>A0ABW1QRV1_9ACTN</name>